<dbReference type="GO" id="GO:0002098">
    <property type="term" value="P:tRNA wobble uridine modification"/>
    <property type="evidence" value="ECO:0007669"/>
    <property type="project" value="TreeGrafter"/>
</dbReference>
<evidence type="ECO:0000313" key="8">
    <source>
        <dbReference type="Proteomes" id="UP000614601"/>
    </source>
</evidence>
<dbReference type="EMBL" id="CAJFDH010000004">
    <property type="protein sequence ID" value="CAD5221705.1"/>
    <property type="molecule type" value="Genomic_DNA"/>
</dbReference>
<comment type="caution">
    <text evidence="7">The sequence shown here is derived from an EMBL/GenBank/DDBJ whole genome shotgun (WGS) entry which is preliminary data.</text>
</comment>
<dbReference type="Gene3D" id="3.40.50.150">
    <property type="entry name" value="Vaccinia Virus protein VP39"/>
    <property type="match status" value="1"/>
</dbReference>
<dbReference type="Proteomes" id="UP000614601">
    <property type="component" value="Unassembled WGS sequence"/>
</dbReference>
<dbReference type="PROSITE" id="PS51471">
    <property type="entry name" value="FE2OG_OXY"/>
    <property type="match status" value="1"/>
</dbReference>
<dbReference type="InterPro" id="IPR051422">
    <property type="entry name" value="AlkB_tRNA_MeTrf/Diox"/>
</dbReference>
<dbReference type="InterPro" id="IPR027450">
    <property type="entry name" value="AlkB-like"/>
</dbReference>
<keyword evidence="8" id="KW-1185">Reference proteome</keyword>
<dbReference type="Proteomes" id="UP000783686">
    <property type="component" value="Unassembled WGS sequence"/>
</dbReference>
<dbReference type="PANTHER" id="PTHR13069:SF37">
    <property type="entry name" value="FIRE DANCER"/>
    <property type="match status" value="1"/>
</dbReference>
<dbReference type="InterPro" id="IPR037151">
    <property type="entry name" value="AlkB-like_sf"/>
</dbReference>
<name>A0A811L1U3_9BILA</name>
<dbReference type="InterPro" id="IPR005123">
    <property type="entry name" value="Oxoglu/Fe-dep_dioxygenase_dom"/>
</dbReference>
<sequence length="588" mass="67525">MAVGKKEKNEEHKFQKNVQKALKEVKHKSGDVVLSESEVSNVLFAVHTSFKAAAMFPDVQQCFSSLDSSAELVVYPEQCEYKNYIFICCSSTEKAQNVREKLNGTRPEWLKQSTMPFYICYANKIPQNDVELPKGLKVVENAVSEEMEQKLLELVDQSSPSEILKNRTVIHYGHVFDYSSNTAMSVSSDTIPTLLTDLLEEYRQKGYKIDRTFDQVTINVYEPGQGIPMHVDTHSAFEEHLFIINLCSDIVMKYRDCANNATSIDVLMPRRAIVFMEGASRYKYKHGILNRRYDVSPVDNKLLERQKRVSITFRTVRRRPCECDFPEFCDWDRNGEMAKPQADGDAKKLETKYVNEVYESIAGHFDITRFSKWPAFSNFLSSFPEYALTLDAGCGNGKYLVGDEKLVRIGSDICEGLLKIAYQKSCPVVRCDNLGLAFRSKSFDGVFCAAVIHHFSTEDRRILALKQIKRVLRIGGRALVSGWAMDQGQSHYEKMRKNKKLEENEDVDPAENPTNRLVVHDGTIFTQQDMLVPWESNKKSQEEAQFLRYYHLFVEGEMDELVKKVDGTRLVTSFYEQGNWFVEFERTS</sequence>
<evidence type="ECO:0000256" key="4">
    <source>
        <dbReference type="ARBA" id="ARBA00022833"/>
    </source>
</evidence>
<dbReference type="GO" id="GO:0030488">
    <property type="term" value="P:tRNA methylation"/>
    <property type="evidence" value="ECO:0007669"/>
    <property type="project" value="TreeGrafter"/>
</dbReference>
<keyword evidence="4" id="KW-0862">Zinc</keyword>
<dbReference type="Gene3D" id="2.60.120.590">
    <property type="entry name" value="Alpha-ketoglutarate-dependent dioxygenase AlkB-like"/>
    <property type="match status" value="1"/>
</dbReference>
<dbReference type="InterPro" id="IPR013216">
    <property type="entry name" value="Methyltransf_11"/>
</dbReference>
<dbReference type="GO" id="GO:0005634">
    <property type="term" value="C:nucleus"/>
    <property type="evidence" value="ECO:0007669"/>
    <property type="project" value="TreeGrafter"/>
</dbReference>
<dbReference type="SUPFAM" id="SSF53335">
    <property type="entry name" value="S-adenosyl-L-methionine-dependent methyltransferases"/>
    <property type="match status" value="1"/>
</dbReference>
<evidence type="ECO:0000256" key="5">
    <source>
        <dbReference type="ARBA" id="ARBA00022884"/>
    </source>
</evidence>
<dbReference type="PANTHER" id="PTHR13069">
    <property type="entry name" value="ALKYLATED DNA REPAIR PROTEIN ALKB HOMOLOG 8"/>
    <property type="match status" value="1"/>
</dbReference>
<accession>A0A811L1U3</accession>
<dbReference type="OrthoDB" id="271595at2759"/>
<dbReference type="GO" id="GO:0008757">
    <property type="term" value="F:S-adenosylmethionine-dependent methyltransferase activity"/>
    <property type="evidence" value="ECO:0007669"/>
    <property type="project" value="InterPro"/>
</dbReference>
<dbReference type="EMBL" id="CAJFCW020000004">
    <property type="protein sequence ID" value="CAG9115336.1"/>
    <property type="molecule type" value="Genomic_DNA"/>
</dbReference>
<evidence type="ECO:0000259" key="6">
    <source>
        <dbReference type="PROSITE" id="PS51471"/>
    </source>
</evidence>
<evidence type="ECO:0000256" key="1">
    <source>
        <dbReference type="ARBA" id="ARBA00001954"/>
    </source>
</evidence>
<organism evidence="7 8">
    <name type="scientific">Bursaphelenchus okinawaensis</name>
    <dbReference type="NCBI Taxonomy" id="465554"/>
    <lineage>
        <taxon>Eukaryota</taxon>
        <taxon>Metazoa</taxon>
        <taxon>Ecdysozoa</taxon>
        <taxon>Nematoda</taxon>
        <taxon>Chromadorea</taxon>
        <taxon>Rhabditida</taxon>
        <taxon>Tylenchina</taxon>
        <taxon>Tylenchomorpha</taxon>
        <taxon>Aphelenchoidea</taxon>
        <taxon>Aphelenchoididae</taxon>
        <taxon>Bursaphelenchus</taxon>
    </lineage>
</organism>
<dbReference type="GO" id="GO:0106335">
    <property type="term" value="F:tRNA (5-carboxymethyluridine(34)-5-O)-methyltransferase activity"/>
    <property type="evidence" value="ECO:0007669"/>
    <property type="project" value="TreeGrafter"/>
</dbReference>
<keyword evidence="3" id="KW-0808">Transferase</keyword>
<dbReference type="InterPro" id="IPR029063">
    <property type="entry name" value="SAM-dependent_MTases_sf"/>
</dbReference>
<feature type="domain" description="Fe2OG dioxygenase" evidence="6">
    <location>
        <begin position="212"/>
        <end position="317"/>
    </location>
</feature>
<comment type="cofactor">
    <cofactor evidence="1">
        <name>Fe(2+)</name>
        <dbReference type="ChEBI" id="CHEBI:29033"/>
    </cofactor>
</comment>
<evidence type="ECO:0000256" key="2">
    <source>
        <dbReference type="ARBA" id="ARBA00022603"/>
    </source>
</evidence>
<gene>
    <name evidence="7" type="ORF">BOKJ2_LOCUS9578</name>
</gene>
<protein>
    <recommendedName>
        <fullName evidence="6">Fe2OG dioxygenase domain-containing protein</fullName>
    </recommendedName>
</protein>
<dbReference type="SUPFAM" id="SSF51197">
    <property type="entry name" value="Clavaminate synthase-like"/>
    <property type="match status" value="1"/>
</dbReference>
<reference evidence="7" key="1">
    <citation type="submission" date="2020-09" db="EMBL/GenBank/DDBJ databases">
        <authorList>
            <person name="Kikuchi T."/>
        </authorList>
    </citation>
    <scope>NUCLEOTIDE SEQUENCE</scope>
    <source>
        <strain evidence="7">SH1</strain>
    </source>
</reference>
<proteinExistence type="predicted"/>
<dbReference type="Pfam" id="PF13532">
    <property type="entry name" value="2OG-FeII_Oxy_2"/>
    <property type="match status" value="1"/>
</dbReference>
<evidence type="ECO:0000256" key="3">
    <source>
        <dbReference type="ARBA" id="ARBA00022679"/>
    </source>
</evidence>
<keyword evidence="2" id="KW-0489">Methyltransferase</keyword>
<dbReference type="GO" id="GO:0000049">
    <property type="term" value="F:tRNA binding"/>
    <property type="evidence" value="ECO:0007669"/>
    <property type="project" value="TreeGrafter"/>
</dbReference>
<dbReference type="Pfam" id="PF08241">
    <property type="entry name" value="Methyltransf_11"/>
    <property type="match status" value="1"/>
</dbReference>
<dbReference type="GO" id="GO:0005737">
    <property type="term" value="C:cytoplasm"/>
    <property type="evidence" value="ECO:0007669"/>
    <property type="project" value="TreeGrafter"/>
</dbReference>
<keyword evidence="5" id="KW-0694">RNA-binding</keyword>
<dbReference type="CDD" id="cd02440">
    <property type="entry name" value="AdoMet_MTases"/>
    <property type="match status" value="1"/>
</dbReference>
<dbReference type="AlphaFoldDB" id="A0A811L1U3"/>
<evidence type="ECO:0000313" key="7">
    <source>
        <dbReference type="EMBL" id="CAD5221705.1"/>
    </source>
</evidence>